<sequence>MNTPGADDAALRRALREGLAHNAATDSAALQARVLAQWRQRHAQALGAHQAVTAGGPLPRGGAHRPRLALLAGALLLVALALTWSHRPDPTIDELLQPDVLSQIGLGEL</sequence>
<proteinExistence type="predicted"/>
<dbReference type="EMBL" id="CP049989">
    <property type="protein sequence ID" value="QIM52996.1"/>
    <property type="molecule type" value="Genomic_DNA"/>
</dbReference>
<evidence type="ECO:0000256" key="1">
    <source>
        <dbReference type="SAM" id="Phobius"/>
    </source>
</evidence>
<accession>A0A6G8IIY4</accession>
<feature type="transmembrane region" description="Helical" evidence="1">
    <location>
        <begin position="68"/>
        <end position="86"/>
    </location>
</feature>
<keyword evidence="1" id="KW-0472">Membrane</keyword>
<keyword evidence="1" id="KW-0812">Transmembrane</keyword>
<evidence type="ECO:0000313" key="3">
    <source>
        <dbReference type="Proteomes" id="UP000503162"/>
    </source>
</evidence>
<evidence type="ECO:0000313" key="2">
    <source>
        <dbReference type="EMBL" id="QIM52996.1"/>
    </source>
</evidence>
<dbReference type="KEGG" id="hcz:G9Q37_13015"/>
<protein>
    <submittedName>
        <fullName evidence="2">Uncharacterized protein</fullName>
    </submittedName>
</protein>
<organism evidence="2 3">
    <name type="scientific">Hydrogenophaga crocea</name>
    <dbReference type="NCBI Taxonomy" id="2716225"/>
    <lineage>
        <taxon>Bacteria</taxon>
        <taxon>Pseudomonadati</taxon>
        <taxon>Pseudomonadota</taxon>
        <taxon>Betaproteobacteria</taxon>
        <taxon>Burkholderiales</taxon>
        <taxon>Comamonadaceae</taxon>
        <taxon>Hydrogenophaga</taxon>
    </lineage>
</organism>
<dbReference type="AlphaFoldDB" id="A0A6G8IIY4"/>
<gene>
    <name evidence="2" type="ORF">G9Q37_13015</name>
</gene>
<dbReference type="Proteomes" id="UP000503162">
    <property type="component" value="Chromosome"/>
</dbReference>
<keyword evidence="1" id="KW-1133">Transmembrane helix</keyword>
<reference evidence="2 3" key="1">
    <citation type="submission" date="2020-03" db="EMBL/GenBank/DDBJ databases">
        <title>Hydrogenophaga sp. nov. isolated from cyanobacterial mat.</title>
        <authorList>
            <person name="Thorat V."/>
            <person name="Kirdat K."/>
            <person name="Tiwarekar B."/>
            <person name="Costa E.D."/>
            <person name="Yadav A."/>
        </authorList>
    </citation>
    <scope>NUCLEOTIDE SEQUENCE [LARGE SCALE GENOMIC DNA]</scope>
    <source>
        <strain evidence="2 3">BA0156</strain>
    </source>
</reference>
<dbReference type="RefSeq" id="WP_166227625.1">
    <property type="nucleotide sequence ID" value="NZ_CP049989.1"/>
</dbReference>
<keyword evidence="3" id="KW-1185">Reference proteome</keyword>
<name>A0A6G8IIY4_9BURK</name>